<dbReference type="AlphaFoldDB" id="A0A9D9H8K4"/>
<dbReference type="HAMAP" id="MF_00500">
    <property type="entry name" value="Ribosomal_bS20"/>
    <property type="match status" value="1"/>
</dbReference>
<name>A0A9D9H8K4_9LACO</name>
<dbReference type="InterPro" id="IPR036510">
    <property type="entry name" value="Ribosomal_bS20_sf"/>
</dbReference>
<dbReference type="GO" id="GO:0003735">
    <property type="term" value="F:structural constituent of ribosome"/>
    <property type="evidence" value="ECO:0007669"/>
    <property type="project" value="InterPro"/>
</dbReference>
<feature type="region of interest" description="Disordered" evidence="8">
    <location>
        <begin position="1"/>
        <end position="25"/>
    </location>
</feature>
<dbReference type="EMBL" id="JADIMP010000083">
    <property type="protein sequence ID" value="MBO8441764.1"/>
    <property type="molecule type" value="Genomic_DNA"/>
</dbReference>
<keyword evidence="2 7" id="KW-0699">rRNA-binding</keyword>
<dbReference type="GO" id="GO:0006412">
    <property type="term" value="P:translation"/>
    <property type="evidence" value="ECO:0007669"/>
    <property type="project" value="UniProtKB-UniRule"/>
</dbReference>
<evidence type="ECO:0000256" key="6">
    <source>
        <dbReference type="ARBA" id="ARBA00035136"/>
    </source>
</evidence>
<keyword evidence="3 7" id="KW-0694">RNA-binding</keyword>
<dbReference type="NCBIfam" id="TIGR00029">
    <property type="entry name" value="S20"/>
    <property type="match status" value="1"/>
</dbReference>
<dbReference type="Gene3D" id="1.20.58.110">
    <property type="entry name" value="Ribosomal protein S20"/>
    <property type="match status" value="1"/>
</dbReference>
<dbReference type="PANTHER" id="PTHR33398:SF1">
    <property type="entry name" value="SMALL RIBOSOMAL SUBUNIT PROTEIN BS20C"/>
    <property type="match status" value="1"/>
</dbReference>
<dbReference type="InterPro" id="IPR002583">
    <property type="entry name" value="Ribosomal_bS20"/>
</dbReference>
<reference evidence="9" key="1">
    <citation type="submission" date="2020-10" db="EMBL/GenBank/DDBJ databases">
        <authorList>
            <person name="Gilroy R."/>
        </authorList>
    </citation>
    <scope>NUCLEOTIDE SEQUENCE</scope>
    <source>
        <strain evidence="9">C6-149</strain>
    </source>
</reference>
<comment type="similarity">
    <text evidence="1 7">Belongs to the bacterial ribosomal protein bS20 family.</text>
</comment>
<dbReference type="Pfam" id="PF01649">
    <property type="entry name" value="Ribosomal_S20p"/>
    <property type="match status" value="1"/>
</dbReference>
<evidence type="ECO:0000256" key="2">
    <source>
        <dbReference type="ARBA" id="ARBA00022730"/>
    </source>
</evidence>
<evidence type="ECO:0000256" key="8">
    <source>
        <dbReference type="SAM" id="MobiDB-lite"/>
    </source>
</evidence>
<gene>
    <name evidence="7" type="primary">rpsT</name>
    <name evidence="9" type="ORF">IAA89_04980</name>
</gene>
<evidence type="ECO:0000256" key="5">
    <source>
        <dbReference type="ARBA" id="ARBA00023274"/>
    </source>
</evidence>
<evidence type="ECO:0000256" key="4">
    <source>
        <dbReference type="ARBA" id="ARBA00022980"/>
    </source>
</evidence>
<evidence type="ECO:0000313" key="9">
    <source>
        <dbReference type="EMBL" id="MBO8441764.1"/>
    </source>
</evidence>
<dbReference type="GO" id="GO:0005829">
    <property type="term" value="C:cytosol"/>
    <property type="evidence" value="ECO:0007669"/>
    <property type="project" value="TreeGrafter"/>
</dbReference>
<reference evidence="9" key="2">
    <citation type="journal article" date="2021" name="PeerJ">
        <title>Extensive microbial diversity within the chicken gut microbiome revealed by metagenomics and culture.</title>
        <authorList>
            <person name="Gilroy R."/>
            <person name="Ravi A."/>
            <person name="Getino M."/>
            <person name="Pursley I."/>
            <person name="Horton D.L."/>
            <person name="Alikhan N.F."/>
            <person name="Baker D."/>
            <person name="Gharbi K."/>
            <person name="Hall N."/>
            <person name="Watson M."/>
            <person name="Adriaenssens E.M."/>
            <person name="Foster-Nyarko E."/>
            <person name="Jarju S."/>
            <person name="Secka A."/>
            <person name="Antonio M."/>
            <person name="Oren A."/>
            <person name="Chaudhuri R.R."/>
            <person name="La Ragione R."/>
            <person name="Hildebrand F."/>
            <person name="Pallen M.J."/>
        </authorList>
    </citation>
    <scope>NUCLEOTIDE SEQUENCE</scope>
    <source>
        <strain evidence="9">C6-149</strain>
    </source>
</reference>
<evidence type="ECO:0000256" key="3">
    <source>
        <dbReference type="ARBA" id="ARBA00022884"/>
    </source>
</evidence>
<accession>A0A9D9H8K4</accession>
<evidence type="ECO:0000256" key="7">
    <source>
        <dbReference type="HAMAP-Rule" id="MF_00500"/>
    </source>
</evidence>
<dbReference type="SUPFAM" id="SSF46992">
    <property type="entry name" value="Ribosomal protein S20"/>
    <property type="match status" value="1"/>
</dbReference>
<dbReference type="PANTHER" id="PTHR33398">
    <property type="entry name" value="30S RIBOSOMAL PROTEIN S20"/>
    <property type="match status" value="1"/>
</dbReference>
<dbReference type="Proteomes" id="UP000823614">
    <property type="component" value="Unassembled WGS sequence"/>
</dbReference>
<evidence type="ECO:0000313" key="10">
    <source>
        <dbReference type="Proteomes" id="UP000823614"/>
    </source>
</evidence>
<protein>
    <recommendedName>
        <fullName evidence="6 7">Small ribosomal subunit protein bS20</fullName>
    </recommendedName>
</protein>
<dbReference type="GO" id="GO:0015935">
    <property type="term" value="C:small ribosomal subunit"/>
    <property type="evidence" value="ECO:0007669"/>
    <property type="project" value="TreeGrafter"/>
</dbReference>
<keyword evidence="4 7" id="KW-0689">Ribosomal protein</keyword>
<proteinExistence type="inferred from homology"/>
<evidence type="ECO:0000256" key="1">
    <source>
        <dbReference type="ARBA" id="ARBA00007634"/>
    </source>
</evidence>
<comment type="function">
    <text evidence="7">Binds directly to 16S ribosomal RNA.</text>
</comment>
<keyword evidence="5 7" id="KW-0687">Ribonucleoprotein</keyword>
<dbReference type="GO" id="GO:0070181">
    <property type="term" value="F:small ribosomal subunit rRNA binding"/>
    <property type="evidence" value="ECO:0007669"/>
    <property type="project" value="TreeGrafter"/>
</dbReference>
<sequence length="84" mass="9318">MPVTKSAIARMKTNEIANERRATQLSKERTAVKKFKKAVQDKADNAEELLRAASSAIDRACSKGLIKKNKASRDKSRLSAMLNK</sequence>
<comment type="caution">
    <text evidence="9">The sequence shown here is derived from an EMBL/GenBank/DDBJ whole genome shotgun (WGS) entry which is preliminary data.</text>
</comment>
<organism evidence="9 10">
    <name type="scientific">Candidatus Gallilactobacillus intestinavium</name>
    <dbReference type="NCBI Taxonomy" id="2840838"/>
    <lineage>
        <taxon>Bacteria</taxon>
        <taxon>Bacillati</taxon>
        <taxon>Bacillota</taxon>
        <taxon>Bacilli</taxon>
        <taxon>Lactobacillales</taxon>
        <taxon>Lactobacillaceae</taxon>
        <taxon>Lactobacillaceae incertae sedis</taxon>
        <taxon>Candidatus Gallilactobacillus</taxon>
    </lineage>
</organism>